<dbReference type="eggNOG" id="COG0407">
    <property type="taxonomic scope" value="Bacteria"/>
</dbReference>
<evidence type="ECO:0000256" key="12">
    <source>
        <dbReference type="RuleBase" id="RU004169"/>
    </source>
</evidence>
<dbReference type="FunFam" id="3.20.20.210:FF:000008">
    <property type="entry name" value="Uroporphyrinogen decarboxylase"/>
    <property type="match status" value="1"/>
</dbReference>
<keyword evidence="6 10" id="KW-0963">Cytoplasm</keyword>
<reference evidence="15 16" key="1">
    <citation type="journal article" date="2013" name="Genome Biol.">
        <title>Genomic analysis reveals key aspects of prokaryotic symbiosis in the phototrophic consortium "Chlorochromatium aggregatum".</title>
        <authorList>
            <person name="Liu Z."/>
            <person name="Muller J."/>
            <person name="Li T."/>
            <person name="Alvey R.M."/>
            <person name="Vogl K."/>
            <person name="Frigaard N.U."/>
            <person name="Rockwell N.C."/>
            <person name="Boyd E.S."/>
            <person name="Tomsho L.P."/>
            <person name="Schuster S.C."/>
            <person name="Henke P."/>
            <person name="Rohde M."/>
            <person name="Overmann J."/>
            <person name="Bryant D.A."/>
        </authorList>
    </citation>
    <scope>NUCLEOTIDE SEQUENCE [LARGE SCALE GENOMIC DNA]</scope>
    <source>
        <strain evidence="15">CR</strain>
    </source>
</reference>
<dbReference type="STRING" id="946483.Cenrod_0880"/>
<evidence type="ECO:0000256" key="10">
    <source>
        <dbReference type="HAMAP-Rule" id="MF_00218"/>
    </source>
</evidence>
<evidence type="ECO:0000259" key="13">
    <source>
        <dbReference type="PROSITE" id="PS00906"/>
    </source>
</evidence>
<dbReference type="Gene3D" id="3.20.20.210">
    <property type="match status" value="1"/>
</dbReference>
<feature type="binding site" evidence="10">
    <location>
        <position position="336"/>
    </location>
    <ligand>
        <name>substrate</name>
    </ligand>
</feature>
<comment type="subcellular location">
    <subcellularLocation>
        <location evidence="1">Cytoplasm</location>
        <location evidence="1">Cytosol</location>
    </subcellularLocation>
</comment>
<dbReference type="EC" id="4.1.1.37" evidence="5 10"/>
<comment type="caution">
    <text evidence="10">Lacks conserved residue(s) required for the propagation of feature annotation.</text>
</comment>
<dbReference type="AlphaFoldDB" id="U5N9R6"/>
<dbReference type="GO" id="GO:0019353">
    <property type="term" value="P:protoporphyrinogen IX biosynthetic process from glutamate"/>
    <property type="evidence" value="ECO:0007669"/>
    <property type="project" value="TreeGrafter"/>
</dbReference>
<dbReference type="GO" id="GO:0004853">
    <property type="term" value="F:uroporphyrinogen decarboxylase activity"/>
    <property type="evidence" value="ECO:0007669"/>
    <property type="project" value="UniProtKB-UniRule"/>
</dbReference>
<accession>U5N9R6</accession>
<gene>
    <name evidence="10 15" type="primary">hemE</name>
    <name evidence="15" type="ORF">Cenrod_0880</name>
</gene>
<dbReference type="HAMAP" id="MF_00218">
    <property type="entry name" value="URO_D"/>
    <property type="match status" value="1"/>
</dbReference>
<dbReference type="UniPathway" id="UPA00251">
    <property type="reaction ID" value="UER00321"/>
</dbReference>
<comment type="function">
    <text evidence="10">Catalyzes the decarboxylation of four acetate groups of uroporphyrinogen-III to yield coproporphyrinogen-III.</text>
</comment>
<feature type="site" description="Transition state stabilizer" evidence="10">
    <location>
        <position position="80"/>
    </location>
</feature>
<feature type="binding site" evidence="10">
    <location>
        <position position="80"/>
    </location>
    <ligand>
        <name>substrate</name>
    </ligand>
</feature>
<evidence type="ECO:0000256" key="2">
    <source>
        <dbReference type="ARBA" id="ARBA00004804"/>
    </source>
</evidence>
<dbReference type="PROSITE" id="PS00907">
    <property type="entry name" value="UROD_2"/>
    <property type="match status" value="1"/>
</dbReference>
<feature type="binding site" evidence="10">
    <location>
        <position position="156"/>
    </location>
    <ligand>
        <name>substrate</name>
    </ligand>
</feature>
<evidence type="ECO:0000256" key="8">
    <source>
        <dbReference type="ARBA" id="ARBA00023239"/>
    </source>
</evidence>
<evidence type="ECO:0000313" key="15">
    <source>
        <dbReference type="EMBL" id="AGX86983.1"/>
    </source>
</evidence>
<dbReference type="Proteomes" id="UP000017184">
    <property type="component" value="Chromosome"/>
</dbReference>
<evidence type="ECO:0000256" key="4">
    <source>
        <dbReference type="ARBA" id="ARBA00011738"/>
    </source>
</evidence>
<feature type="binding site" evidence="10">
    <location>
        <position position="211"/>
    </location>
    <ligand>
        <name>substrate</name>
    </ligand>
</feature>
<evidence type="ECO:0000256" key="3">
    <source>
        <dbReference type="ARBA" id="ARBA00009935"/>
    </source>
</evidence>
<feature type="binding site" evidence="10">
    <location>
        <begin position="30"/>
        <end position="34"/>
    </location>
    <ligand>
        <name>substrate</name>
    </ligand>
</feature>
<feature type="domain" description="Uroporphyrinogen decarboxylase (URO-D)" evidence="13">
    <location>
        <begin position="25"/>
        <end position="34"/>
    </location>
</feature>
<organism evidence="15 16">
    <name type="scientific">Candidatus Symbiobacter mobilis CR</name>
    <dbReference type="NCBI Taxonomy" id="946483"/>
    <lineage>
        <taxon>Bacteria</taxon>
        <taxon>Pseudomonadati</taxon>
        <taxon>Pseudomonadota</taxon>
        <taxon>Betaproteobacteria</taxon>
        <taxon>Burkholderiales</taxon>
        <taxon>Comamonadaceae</taxon>
    </lineage>
</organism>
<evidence type="ECO:0000256" key="6">
    <source>
        <dbReference type="ARBA" id="ARBA00022490"/>
    </source>
</evidence>
<dbReference type="InterPro" id="IPR038071">
    <property type="entry name" value="UROD/MetE-like_sf"/>
</dbReference>
<name>U5N9R6_9BURK</name>
<dbReference type="CDD" id="cd00717">
    <property type="entry name" value="URO-D"/>
    <property type="match status" value="1"/>
</dbReference>
<keyword evidence="8 10" id="KW-0456">Lyase</keyword>
<dbReference type="SUPFAM" id="SSF51726">
    <property type="entry name" value="UROD/MetE-like"/>
    <property type="match status" value="1"/>
</dbReference>
<evidence type="ECO:0000256" key="9">
    <source>
        <dbReference type="ARBA" id="ARBA00023244"/>
    </source>
</evidence>
<evidence type="ECO:0000256" key="5">
    <source>
        <dbReference type="ARBA" id="ARBA00012288"/>
    </source>
</evidence>
<comment type="subunit">
    <text evidence="4 10">Homodimer.</text>
</comment>
<sequence>MTAFAPLQNDTFLRACLRQRTEYTPVWLMRQAGRFLPEYRALRARVGSFLDLVSQVELATEVALMPMERFGLDAAILFSDILVIPEAMGLGLSFLAEEGPRLAQPVQDDAAVAGLHVPDLEKLRHVLDTVRATRIALAGKAPLIGFAGSPWTLACYMVEGSGSTDFRTARTMLYRRPDLLNRVLRVNADTVASFLNAQIEAGAQAVMLFDSWGGVLSGAAYEEFDLSPLRRVLSRLHREYDGVRIPRIVFAKGAGNRLQHLSKLDCDVIGLDWTVDLQEARAVLGPTKALQGNLDPLALLAKPAVVEAEASKVLRAFGPVHMGVGEGATHIFNLGHGVHPHTPPEHVAALVDAVHGHSKSLRRAAAR</sequence>
<comment type="catalytic activity">
    <reaction evidence="10 11">
        <text>uroporphyrinogen III + 4 H(+) = coproporphyrinogen III + 4 CO2</text>
        <dbReference type="Rhea" id="RHEA:19865"/>
        <dbReference type="ChEBI" id="CHEBI:15378"/>
        <dbReference type="ChEBI" id="CHEBI:16526"/>
        <dbReference type="ChEBI" id="CHEBI:57308"/>
        <dbReference type="ChEBI" id="CHEBI:57309"/>
        <dbReference type="EC" id="4.1.1.37"/>
    </reaction>
</comment>
<dbReference type="Pfam" id="PF01208">
    <property type="entry name" value="URO-D"/>
    <property type="match status" value="1"/>
</dbReference>
<dbReference type="PANTHER" id="PTHR21091">
    <property type="entry name" value="METHYLTETRAHYDROFOLATE:HOMOCYSTEINE METHYLTRANSFERASE RELATED"/>
    <property type="match status" value="1"/>
</dbReference>
<dbReference type="OrthoDB" id="9806656at2"/>
<feature type="domain" description="Uroporphyrinogen decarboxylase (URO-D)" evidence="14">
    <location>
        <begin position="144"/>
        <end position="160"/>
    </location>
</feature>
<comment type="pathway">
    <text evidence="2 10 11">Porphyrin-containing compound metabolism; protoporphyrin-IX biosynthesis; coproporphyrinogen-III from 5-aminolevulinate: step 4/4.</text>
</comment>
<dbReference type="PATRIC" id="fig|946483.4.peg.881"/>
<dbReference type="NCBIfam" id="TIGR01464">
    <property type="entry name" value="hemE"/>
    <property type="match status" value="1"/>
</dbReference>
<comment type="similarity">
    <text evidence="3 10 12">Belongs to the uroporphyrinogen decarboxylase family.</text>
</comment>
<dbReference type="HOGENOM" id="CLU_040933_0_0_4"/>
<dbReference type="PANTHER" id="PTHR21091:SF169">
    <property type="entry name" value="UROPORPHYRINOGEN DECARBOXYLASE"/>
    <property type="match status" value="1"/>
</dbReference>
<evidence type="ECO:0000256" key="11">
    <source>
        <dbReference type="RuleBase" id="RU000554"/>
    </source>
</evidence>
<keyword evidence="16" id="KW-1185">Reference proteome</keyword>
<keyword evidence="9 10" id="KW-0627">Porphyrin biosynthesis</keyword>
<evidence type="ECO:0000256" key="1">
    <source>
        <dbReference type="ARBA" id="ARBA00004514"/>
    </source>
</evidence>
<dbReference type="InterPro" id="IPR006361">
    <property type="entry name" value="Uroporphyrinogen_deCO2ase_HemE"/>
</dbReference>
<dbReference type="KEGG" id="cbx:Cenrod_0880"/>
<dbReference type="RefSeq" id="WP_022771803.1">
    <property type="nucleotide sequence ID" value="NC_022576.1"/>
</dbReference>
<dbReference type="EMBL" id="CP004885">
    <property type="protein sequence ID" value="AGX86983.1"/>
    <property type="molecule type" value="Genomic_DNA"/>
</dbReference>
<keyword evidence="7 10" id="KW-0210">Decarboxylase</keyword>
<evidence type="ECO:0000259" key="14">
    <source>
        <dbReference type="PROSITE" id="PS00907"/>
    </source>
</evidence>
<dbReference type="PROSITE" id="PS00906">
    <property type="entry name" value="UROD_1"/>
    <property type="match status" value="1"/>
</dbReference>
<dbReference type="InterPro" id="IPR000257">
    <property type="entry name" value="Uroporphyrinogen_deCOase"/>
</dbReference>
<protein>
    <recommendedName>
        <fullName evidence="5 10">Uroporphyrinogen decarboxylase</fullName>
        <shortName evidence="10">UPD</shortName>
        <shortName evidence="10">URO-D</shortName>
        <ecNumber evidence="5 10">4.1.1.37</ecNumber>
    </recommendedName>
</protein>
<evidence type="ECO:0000313" key="16">
    <source>
        <dbReference type="Proteomes" id="UP000017184"/>
    </source>
</evidence>
<proteinExistence type="inferred from homology"/>
<evidence type="ECO:0000256" key="7">
    <source>
        <dbReference type="ARBA" id="ARBA00022793"/>
    </source>
</evidence>
<dbReference type="GO" id="GO:0005829">
    <property type="term" value="C:cytosol"/>
    <property type="evidence" value="ECO:0007669"/>
    <property type="project" value="UniProtKB-SubCell"/>
</dbReference>